<evidence type="ECO:0000313" key="3">
    <source>
        <dbReference type="EMBL" id="OQO90788.1"/>
    </source>
</evidence>
<sequence length="279" mass="28738">MNVPDSDGDEVDARLRALFADSRLDVAVRPSAEAEITAGARRLRRRRATLAGGGTGLAVVAVAVVGMLVVPGTRPQEERAEAPAAASPPDERTAAMTAFTAPLDSSEPPTRSPERGEPLPPPAQDEVPEAATTSPQASSPETTHSGSVALGRSVLGPEGYGPLRLGMPFEEAVATDLLIVTGETPPPEVCADYSLVEGSEAVRYVTISRERGLVGVRAASAVTPEGVGVGTAADRLPSVYPHGSGGETRFSASTGPGRYEFALSEGMVSDLRLVAPSDC</sequence>
<keyword evidence="2" id="KW-0812">Transmembrane</keyword>
<evidence type="ECO:0000313" key="4">
    <source>
        <dbReference type="Proteomes" id="UP000192591"/>
    </source>
</evidence>
<dbReference type="AlphaFoldDB" id="A0A1V9A192"/>
<comment type="caution">
    <text evidence="3">The sequence shown here is derived from an EMBL/GenBank/DDBJ whole genome shotgun (WGS) entry which is preliminary data.</text>
</comment>
<organism evidence="3 4">
    <name type="scientific">Saccharomonospora piscinae</name>
    <dbReference type="NCBI Taxonomy" id="687388"/>
    <lineage>
        <taxon>Bacteria</taxon>
        <taxon>Bacillati</taxon>
        <taxon>Actinomycetota</taxon>
        <taxon>Actinomycetes</taxon>
        <taxon>Pseudonocardiales</taxon>
        <taxon>Pseudonocardiaceae</taxon>
        <taxon>Saccharomonospora</taxon>
    </lineage>
</organism>
<gene>
    <name evidence="3" type="ORF">B1813_14760</name>
</gene>
<name>A0A1V9A192_SACPI</name>
<dbReference type="STRING" id="1962155.B1813_14760"/>
<dbReference type="EMBL" id="MWIH01000006">
    <property type="protein sequence ID" value="OQO90788.1"/>
    <property type="molecule type" value="Genomic_DNA"/>
</dbReference>
<feature type="compositionally biased region" description="Polar residues" evidence="1">
    <location>
        <begin position="131"/>
        <end position="146"/>
    </location>
</feature>
<feature type="transmembrane region" description="Helical" evidence="2">
    <location>
        <begin position="50"/>
        <end position="70"/>
    </location>
</feature>
<keyword evidence="2" id="KW-0472">Membrane</keyword>
<evidence type="ECO:0000256" key="1">
    <source>
        <dbReference type="SAM" id="MobiDB-lite"/>
    </source>
</evidence>
<keyword evidence="2" id="KW-1133">Transmembrane helix</keyword>
<accession>A0A1V9A192</accession>
<reference evidence="3 4" key="1">
    <citation type="submission" date="2017-02" db="EMBL/GenBank/DDBJ databases">
        <title>Draft genome of Saccharomonospora sp. 154.</title>
        <authorList>
            <person name="Alonso-Carmona G.S."/>
            <person name="De La Haba R."/>
            <person name="Vera-Gargallo B."/>
            <person name="Sandoval-Trujillo A.H."/>
            <person name="Ramirez-Duran N."/>
            <person name="Ventosa A."/>
        </authorList>
    </citation>
    <scope>NUCLEOTIDE SEQUENCE [LARGE SCALE GENOMIC DNA]</scope>
    <source>
        <strain evidence="3 4">LRS4.154</strain>
    </source>
</reference>
<evidence type="ECO:0000256" key="2">
    <source>
        <dbReference type="SAM" id="Phobius"/>
    </source>
</evidence>
<proteinExistence type="predicted"/>
<feature type="region of interest" description="Disordered" evidence="1">
    <location>
        <begin position="100"/>
        <end position="153"/>
    </location>
</feature>
<keyword evidence="4" id="KW-1185">Reference proteome</keyword>
<dbReference type="Proteomes" id="UP000192591">
    <property type="component" value="Unassembled WGS sequence"/>
</dbReference>
<protein>
    <submittedName>
        <fullName evidence="3">Uncharacterized protein</fullName>
    </submittedName>
</protein>
<dbReference type="RefSeq" id="WP_081192892.1">
    <property type="nucleotide sequence ID" value="NZ_MWIH01000006.1"/>
</dbReference>